<feature type="region of interest" description="Disordered" evidence="5">
    <location>
        <begin position="137"/>
        <end position="182"/>
    </location>
</feature>
<dbReference type="GO" id="GO:0043007">
    <property type="term" value="P:maintenance of rDNA"/>
    <property type="evidence" value="ECO:0007669"/>
    <property type="project" value="TreeGrafter"/>
</dbReference>
<evidence type="ECO:0000313" key="7">
    <source>
        <dbReference type="EMBL" id="RKP01762.1"/>
    </source>
</evidence>
<keyword evidence="2 6" id="KW-0812">Transmembrane</keyword>
<dbReference type="AlphaFoldDB" id="A0A4P9X908"/>
<evidence type="ECO:0000313" key="8">
    <source>
        <dbReference type="Proteomes" id="UP000274922"/>
    </source>
</evidence>
<evidence type="ECO:0000256" key="1">
    <source>
        <dbReference type="ARBA" id="ARBA00004127"/>
    </source>
</evidence>
<evidence type="ECO:0000256" key="6">
    <source>
        <dbReference type="SAM" id="Phobius"/>
    </source>
</evidence>
<dbReference type="InterPro" id="IPR018819">
    <property type="entry name" value="Nur1/Mug154"/>
</dbReference>
<dbReference type="PANTHER" id="PTHR28293:SF1">
    <property type="entry name" value="NUCLEAR RIM PROTEIN 1"/>
    <property type="match status" value="1"/>
</dbReference>
<dbReference type="GO" id="GO:0007096">
    <property type="term" value="P:regulation of exit from mitosis"/>
    <property type="evidence" value="ECO:0007669"/>
    <property type="project" value="TreeGrafter"/>
</dbReference>
<name>A0A4P9X908_9FUNG</name>
<sequence length="465" mass="48515">RAAFERLAQDATARTAFGGGGGGTLADSGAGGALRAAGRMLAAALPSGATAVATVEWLAIAVSLLNAVYCATRRRRYVLFQQPTRPAVPGDATWLVRSPNAHLVKVDAQVRRRSGMPPPHRAHAYVSPLDGAAAFDGDGVLDQGHGDGRHDDSHGGGHPHEPDSFYEDGDGDDDRDDDGNDDIVETVSESHWVLDVWSPPPWSINLFCWFSPPHVAVLYGATPGWNSAYFLVVGLFTGFALHGIVAKYQDLLHDKEILAQQLMREYTQGYVYKHLPAHATNLCHGSPVGGAPHMVPVSPDKGIRILSTLMQHSYPHPDPHDVSATASTQPSAPPSPRLTRRSARAHHHAADADAADAPESEPEPAAAPSAPSTAAATPRARVTRSRFGATPASGPSAAASPNLASVYNGTPWGRGRGETAAAAARFGPAAAGAPASEDGARSPPAARGLAGFAADYGAGLAFHLH</sequence>
<feature type="compositionally biased region" description="Basic and acidic residues" evidence="5">
    <location>
        <begin position="144"/>
        <end position="163"/>
    </location>
</feature>
<feature type="compositionally biased region" description="Low complexity" evidence="5">
    <location>
        <begin position="363"/>
        <end position="380"/>
    </location>
</feature>
<protein>
    <submittedName>
        <fullName evidence="7">Uncharacterized protein</fullName>
    </submittedName>
</protein>
<comment type="subcellular location">
    <subcellularLocation>
        <location evidence="1">Endomembrane system</location>
        <topology evidence="1">Multi-pass membrane protein</topology>
    </subcellularLocation>
</comment>
<dbReference type="OrthoDB" id="3363151at2759"/>
<reference evidence="8" key="1">
    <citation type="journal article" date="2018" name="Nat. Microbiol.">
        <title>Leveraging single-cell genomics to expand the fungal tree of life.</title>
        <authorList>
            <person name="Ahrendt S.R."/>
            <person name="Quandt C.A."/>
            <person name="Ciobanu D."/>
            <person name="Clum A."/>
            <person name="Salamov A."/>
            <person name="Andreopoulos B."/>
            <person name="Cheng J.F."/>
            <person name="Woyke T."/>
            <person name="Pelin A."/>
            <person name="Henrissat B."/>
            <person name="Reynolds N.K."/>
            <person name="Benny G.L."/>
            <person name="Smith M.E."/>
            <person name="James T.Y."/>
            <person name="Grigoriev I.V."/>
        </authorList>
    </citation>
    <scope>NUCLEOTIDE SEQUENCE [LARGE SCALE GENOMIC DNA]</scope>
    <source>
        <strain evidence="8">ATCC 52028</strain>
    </source>
</reference>
<keyword evidence="3 6" id="KW-1133">Transmembrane helix</keyword>
<gene>
    <name evidence="7" type="ORF">CXG81DRAFT_25601</name>
</gene>
<evidence type="ECO:0000256" key="3">
    <source>
        <dbReference type="ARBA" id="ARBA00022989"/>
    </source>
</evidence>
<keyword evidence="4 6" id="KW-0472">Membrane</keyword>
<dbReference type="STRING" id="1555241.A0A4P9X908"/>
<feature type="transmembrane region" description="Helical" evidence="6">
    <location>
        <begin position="227"/>
        <end position="245"/>
    </location>
</feature>
<feature type="compositionally biased region" description="Acidic residues" evidence="5">
    <location>
        <begin position="164"/>
        <end position="182"/>
    </location>
</feature>
<feature type="non-terminal residue" evidence="7">
    <location>
        <position position="1"/>
    </location>
</feature>
<dbReference type="GO" id="GO:0012505">
    <property type="term" value="C:endomembrane system"/>
    <property type="evidence" value="ECO:0007669"/>
    <property type="project" value="UniProtKB-SubCell"/>
</dbReference>
<keyword evidence="8" id="KW-1185">Reference proteome</keyword>
<dbReference type="EMBL" id="ML014162">
    <property type="protein sequence ID" value="RKP01762.1"/>
    <property type="molecule type" value="Genomic_DNA"/>
</dbReference>
<dbReference type="Proteomes" id="UP000274922">
    <property type="component" value="Unassembled WGS sequence"/>
</dbReference>
<evidence type="ECO:0000256" key="2">
    <source>
        <dbReference type="ARBA" id="ARBA00022692"/>
    </source>
</evidence>
<accession>A0A4P9X908</accession>
<feature type="region of interest" description="Disordered" evidence="5">
    <location>
        <begin position="311"/>
        <end position="404"/>
    </location>
</feature>
<dbReference type="PANTHER" id="PTHR28293">
    <property type="entry name" value="NUCLEAR RIM PROTEIN 1"/>
    <property type="match status" value="1"/>
</dbReference>
<feature type="compositionally biased region" description="Acidic residues" evidence="5">
    <location>
        <begin position="353"/>
        <end position="362"/>
    </location>
</feature>
<feature type="transmembrane region" description="Helical" evidence="6">
    <location>
        <begin position="49"/>
        <end position="71"/>
    </location>
</feature>
<evidence type="ECO:0000256" key="5">
    <source>
        <dbReference type="SAM" id="MobiDB-lite"/>
    </source>
</evidence>
<evidence type="ECO:0000256" key="4">
    <source>
        <dbReference type="ARBA" id="ARBA00023136"/>
    </source>
</evidence>
<proteinExistence type="predicted"/>
<feature type="compositionally biased region" description="Basic residues" evidence="5">
    <location>
        <begin position="338"/>
        <end position="347"/>
    </location>
</feature>
<dbReference type="Pfam" id="PF10332">
    <property type="entry name" value="DUF2418"/>
    <property type="match status" value="1"/>
</dbReference>
<feature type="compositionally biased region" description="Low complexity" evidence="5">
    <location>
        <begin position="389"/>
        <end position="404"/>
    </location>
</feature>
<organism evidence="7 8">
    <name type="scientific">Caulochytrium protostelioides</name>
    <dbReference type="NCBI Taxonomy" id="1555241"/>
    <lineage>
        <taxon>Eukaryota</taxon>
        <taxon>Fungi</taxon>
        <taxon>Fungi incertae sedis</taxon>
        <taxon>Chytridiomycota</taxon>
        <taxon>Chytridiomycota incertae sedis</taxon>
        <taxon>Chytridiomycetes</taxon>
        <taxon>Caulochytriales</taxon>
        <taxon>Caulochytriaceae</taxon>
        <taxon>Caulochytrium</taxon>
    </lineage>
</organism>